<evidence type="ECO:0000256" key="3">
    <source>
        <dbReference type="ARBA" id="ARBA00022692"/>
    </source>
</evidence>
<dbReference type="PANTHER" id="PTHR10766:SF41">
    <property type="entry name" value="TRANSMEMBRANE 9 SUPERFAMILY MEMBER 3"/>
    <property type="match status" value="1"/>
</dbReference>
<feature type="transmembrane region" description="Helical" evidence="7">
    <location>
        <begin position="554"/>
        <end position="574"/>
    </location>
</feature>
<keyword evidence="4 7" id="KW-0732">Signal</keyword>
<evidence type="ECO:0000313" key="8">
    <source>
        <dbReference type="EMBL" id="ORY51578.1"/>
    </source>
</evidence>
<feature type="transmembrane region" description="Helical" evidence="7">
    <location>
        <begin position="292"/>
        <end position="317"/>
    </location>
</feature>
<feature type="transmembrane region" description="Helical" evidence="7">
    <location>
        <begin position="329"/>
        <end position="350"/>
    </location>
</feature>
<proteinExistence type="inferred from homology"/>
<feature type="transmembrane region" description="Helical" evidence="7">
    <location>
        <begin position="362"/>
        <end position="387"/>
    </location>
</feature>
<gene>
    <name evidence="8" type="ORF">BCR33DRAFT_757191</name>
</gene>
<dbReference type="Pfam" id="PF02990">
    <property type="entry name" value="EMP70"/>
    <property type="match status" value="1"/>
</dbReference>
<dbReference type="Proteomes" id="UP000193642">
    <property type="component" value="Unassembled WGS sequence"/>
</dbReference>
<evidence type="ECO:0000256" key="5">
    <source>
        <dbReference type="ARBA" id="ARBA00022989"/>
    </source>
</evidence>
<comment type="caution">
    <text evidence="8">The sequence shown here is derived from an EMBL/GenBank/DDBJ whole genome shotgun (WGS) entry which is preliminary data.</text>
</comment>
<comment type="similarity">
    <text evidence="2 7">Belongs to the nonaspanin (TM9SF) (TC 9.A.2) family.</text>
</comment>
<dbReference type="PANTHER" id="PTHR10766">
    <property type="entry name" value="TRANSMEMBRANE 9 SUPERFAMILY PROTEIN"/>
    <property type="match status" value="1"/>
</dbReference>
<organism evidence="8 9">
    <name type="scientific">Rhizoclosmatium globosum</name>
    <dbReference type="NCBI Taxonomy" id="329046"/>
    <lineage>
        <taxon>Eukaryota</taxon>
        <taxon>Fungi</taxon>
        <taxon>Fungi incertae sedis</taxon>
        <taxon>Chytridiomycota</taxon>
        <taxon>Chytridiomycota incertae sedis</taxon>
        <taxon>Chytridiomycetes</taxon>
        <taxon>Chytridiales</taxon>
        <taxon>Chytriomycetaceae</taxon>
        <taxon>Rhizoclosmatium</taxon>
    </lineage>
</organism>
<feature type="transmembrane region" description="Helical" evidence="7">
    <location>
        <begin position="446"/>
        <end position="473"/>
    </location>
</feature>
<feature type="signal peptide" evidence="7">
    <location>
        <begin position="1"/>
        <end position="19"/>
    </location>
</feature>
<comment type="subcellular location">
    <subcellularLocation>
        <location evidence="1">Membrane</location>
        <topology evidence="1">Multi-pass membrane protein</topology>
    </subcellularLocation>
</comment>
<dbReference type="STRING" id="329046.A0A1Y2CX16"/>
<keyword evidence="3 7" id="KW-0812">Transmembrane</keyword>
<feature type="chain" id="PRO_5011809966" description="Transmembrane 9 superfamily member" evidence="7">
    <location>
        <begin position="20"/>
        <end position="593"/>
    </location>
</feature>
<keyword evidence="5 7" id="KW-1133">Transmembrane helix</keyword>
<accession>A0A1Y2CX16</accession>
<feature type="transmembrane region" description="Helical" evidence="7">
    <location>
        <begin position="223"/>
        <end position="247"/>
    </location>
</feature>
<dbReference type="OrthoDB" id="1666796at2759"/>
<evidence type="ECO:0000256" key="4">
    <source>
        <dbReference type="ARBA" id="ARBA00022729"/>
    </source>
</evidence>
<evidence type="ECO:0000256" key="2">
    <source>
        <dbReference type="ARBA" id="ARBA00005227"/>
    </source>
</evidence>
<dbReference type="AlphaFoldDB" id="A0A1Y2CX16"/>
<evidence type="ECO:0000256" key="1">
    <source>
        <dbReference type="ARBA" id="ARBA00004141"/>
    </source>
</evidence>
<dbReference type="GO" id="GO:0016020">
    <property type="term" value="C:membrane"/>
    <property type="evidence" value="ECO:0007669"/>
    <property type="project" value="UniProtKB-SubCell"/>
</dbReference>
<evidence type="ECO:0000256" key="7">
    <source>
        <dbReference type="RuleBase" id="RU363079"/>
    </source>
</evidence>
<reference evidence="8 9" key="1">
    <citation type="submission" date="2016-07" db="EMBL/GenBank/DDBJ databases">
        <title>Pervasive Adenine N6-methylation of Active Genes in Fungi.</title>
        <authorList>
            <consortium name="DOE Joint Genome Institute"/>
            <person name="Mondo S.J."/>
            <person name="Dannebaum R.O."/>
            <person name="Kuo R.C."/>
            <person name="Labutti K."/>
            <person name="Haridas S."/>
            <person name="Kuo A."/>
            <person name="Salamov A."/>
            <person name="Ahrendt S.R."/>
            <person name="Lipzen A."/>
            <person name="Sullivan W."/>
            <person name="Andreopoulos W.B."/>
            <person name="Clum A."/>
            <person name="Lindquist E."/>
            <person name="Daum C."/>
            <person name="Ramamoorthy G.K."/>
            <person name="Gryganskyi A."/>
            <person name="Culley D."/>
            <person name="Magnuson J.K."/>
            <person name="James T.Y."/>
            <person name="O'Malley M.A."/>
            <person name="Stajich J.E."/>
            <person name="Spatafora J.W."/>
            <person name="Visel A."/>
            <person name="Grigoriev I.V."/>
        </authorList>
    </citation>
    <scope>NUCLEOTIDE SEQUENCE [LARGE SCALE GENOMIC DNA]</scope>
    <source>
        <strain evidence="8 9">JEL800</strain>
    </source>
</reference>
<evidence type="ECO:0000313" key="9">
    <source>
        <dbReference type="Proteomes" id="UP000193642"/>
    </source>
</evidence>
<name>A0A1Y2CX16_9FUNG</name>
<keyword evidence="6 7" id="KW-0472">Membrane</keyword>
<evidence type="ECO:0000256" key="6">
    <source>
        <dbReference type="ARBA" id="ARBA00023136"/>
    </source>
</evidence>
<feature type="transmembrane region" description="Helical" evidence="7">
    <location>
        <begin position="485"/>
        <end position="511"/>
    </location>
</feature>
<feature type="transmembrane region" description="Helical" evidence="7">
    <location>
        <begin position="399"/>
        <end position="425"/>
    </location>
</feature>
<feature type="transmembrane region" description="Helical" evidence="7">
    <location>
        <begin position="518"/>
        <end position="542"/>
    </location>
</feature>
<protein>
    <recommendedName>
        <fullName evidence="7">Transmembrane 9 superfamily member</fullName>
    </recommendedName>
</protein>
<dbReference type="GO" id="GO:0072657">
    <property type="term" value="P:protein localization to membrane"/>
    <property type="evidence" value="ECO:0007669"/>
    <property type="project" value="TreeGrafter"/>
</dbReference>
<keyword evidence="9" id="KW-1185">Reference proteome</keyword>
<sequence>MSKLASSLLLLLAASVVRADEHSHRYQDKEQVVPWVNGIGPYANRQETYDYFQLPFCKGDAVVGHRHESLGEALLGVNMEFTGIEIDFKVPVKNKVLCVGELTKDGILDFTYAIDRHYWYKMIIDDLPVYGYIGEFDTSTKPITRFLYTHKTFKFKYNKNQIIDVEVESEKVPLLDETEVPRNSQKDDIVQRIEFSYSVEWTETDELFANRFKNHITFFENKIHWFSIMNSSMIVIFTMGLVVVILMRTLKKDMIRYEGMIGEDGFLDADDVSDEYGWKQIHGDVFRPPIHLTALSGLLGSGLQLGILAFIVILYAVCADVETENGHTISVALFFYAISSILSAFYAGSYYTRNGGKNWARLVFVSSGLWPGTVALMVLAINFVSIYQNSSRAIPFTSMITVVVIWALIVLPLSFLGVVLGKNWYGVNDAVCRINPIPRQIPDCEWYADPVFVVAASGILPFGAIFIEMYYIFTSFWAYRSYYVFGFMMLVFLILVLVTSCVSVVATYFLLNAENHRWNWVMFFSGGSTAFYIFLYSIYYFMARTRMHGLFQTTWYFGYTLLMCFGIFLILGFVGHYSAKKFIRTIYKNIKLD</sequence>
<dbReference type="EMBL" id="MCGO01000005">
    <property type="protein sequence ID" value="ORY51578.1"/>
    <property type="molecule type" value="Genomic_DNA"/>
</dbReference>
<dbReference type="InterPro" id="IPR004240">
    <property type="entry name" value="EMP70"/>
</dbReference>